<dbReference type="CDD" id="cd06260">
    <property type="entry name" value="DUF820-like"/>
    <property type="match status" value="1"/>
</dbReference>
<dbReference type="SUPFAM" id="SSF52980">
    <property type="entry name" value="Restriction endonuclease-like"/>
    <property type="match status" value="1"/>
</dbReference>
<comment type="caution">
    <text evidence="2">The sequence shown here is derived from an EMBL/GenBank/DDBJ whole genome shotgun (WGS) entry which is preliminary data.</text>
</comment>
<dbReference type="PANTHER" id="PTHR47152:SF2">
    <property type="entry name" value="SLR2084 PROTEIN"/>
    <property type="match status" value="1"/>
</dbReference>
<dbReference type="GO" id="GO:0004519">
    <property type="term" value="F:endonuclease activity"/>
    <property type="evidence" value="ECO:0007669"/>
    <property type="project" value="UniProtKB-KW"/>
</dbReference>
<dbReference type="Proteomes" id="UP001152872">
    <property type="component" value="Unassembled WGS sequence"/>
</dbReference>
<keyword evidence="2" id="KW-0255">Endonuclease</keyword>
<dbReference type="AlphaFoldDB" id="A0A9X4M888"/>
<dbReference type="EMBL" id="VBTY01000056">
    <property type="protein sequence ID" value="MDG3494628.1"/>
    <property type="molecule type" value="Genomic_DNA"/>
</dbReference>
<feature type="domain" description="Putative restriction endonuclease" evidence="1">
    <location>
        <begin position="39"/>
        <end position="187"/>
    </location>
</feature>
<keyword evidence="3" id="KW-1185">Reference proteome</keyword>
<protein>
    <submittedName>
        <fullName evidence="2">Uma2 family endonuclease</fullName>
    </submittedName>
</protein>
<name>A0A9X4M888_9CYAN</name>
<dbReference type="PANTHER" id="PTHR47152">
    <property type="entry name" value="SLR2084 PROTEIN-RELATED"/>
    <property type="match status" value="1"/>
</dbReference>
<keyword evidence="2" id="KW-0540">Nuclease</keyword>
<dbReference type="InterPro" id="IPR008538">
    <property type="entry name" value="Uma2"/>
</dbReference>
<evidence type="ECO:0000313" key="3">
    <source>
        <dbReference type="Proteomes" id="UP001152872"/>
    </source>
</evidence>
<dbReference type="Gene3D" id="3.90.1570.10">
    <property type="entry name" value="tt1808, chain A"/>
    <property type="match status" value="1"/>
</dbReference>
<dbReference type="InterPro" id="IPR011335">
    <property type="entry name" value="Restrct_endonuc-II-like"/>
</dbReference>
<gene>
    <name evidence="2" type="ORF">FEV09_08650</name>
</gene>
<sequence length="228" mass="26002">MTATAFSKPITSSSDSICNQIRPIAEDRVILHNVGWHTFENLLADVGDRRNTLFHYLNGTLEIMSPLSLHEGSSRFFDRLLTVYVDELEIDMRCLGSLLMKIPELKIGGEPDSCYYLKNELMIRAQENVIVGQDPPPDLVLEVDITNPSDRRLPIYALLGVPEVWRYDSYSLEFLALENGEYKPIEKSLAFPDLPATIIVEYVQQRLTLGESATLREFRKWVRANVVL</sequence>
<dbReference type="InterPro" id="IPR012296">
    <property type="entry name" value="Nuclease_put_TT1808"/>
</dbReference>
<evidence type="ECO:0000259" key="1">
    <source>
        <dbReference type="Pfam" id="PF05685"/>
    </source>
</evidence>
<reference evidence="2" key="1">
    <citation type="submission" date="2019-05" db="EMBL/GenBank/DDBJ databases">
        <title>Whole genome sequencing of Pseudanabaena catenata USMAC16.</title>
        <authorList>
            <person name="Khan Z."/>
            <person name="Omar W.M."/>
            <person name="Convey P."/>
            <person name="Merican F."/>
            <person name="Najimudin N."/>
        </authorList>
    </citation>
    <scope>NUCLEOTIDE SEQUENCE</scope>
    <source>
        <strain evidence="2">USMAC16</strain>
    </source>
</reference>
<organism evidence="2 3">
    <name type="scientific">Pseudanabaena catenata USMAC16</name>
    <dbReference type="NCBI Taxonomy" id="1855837"/>
    <lineage>
        <taxon>Bacteria</taxon>
        <taxon>Bacillati</taxon>
        <taxon>Cyanobacteriota</taxon>
        <taxon>Cyanophyceae</taxon>
        <taxon>Pseudanabaenales</taxon>
        <taxon>Pseudanabaenaceae</taxon>
        <taxon>Pseudanabaena</taxon>
    </lineage>
</organism>
<dbReference type="Pfam" id="PF05685">
    <property type="entry name" value="Uma2"/>
    <property type="match status" value="1"/>
</dbReference>
<dbReference type="RefSeq" id="WP_009626711.1">
    <property type="nucleotide sequence ID" value="NZ_VBTY01000056.1"/>
</dbReference>
<keyword evidence="2" id="KW-0378">Hydrolase</keyword>
<evidence type="ECO:0000313" key="2">
    <source>
        <dbReference type="EMBL" id="MDG3494628.1"/>
    </source>
</evidence>
<accession>A0A9X4M888</accession>
<proteinExistence type="predicted"/>